<keyword evidence="2" id="KW-0689">Ribosomal protein</keyword>
<comment type="similarity">
    <text evidence="1">Belongs to the eukaryotic ribosomal protein eL28 family.</text>
</comment>
<comment type="caution">
    <text evidence="6">The sequence shown here is derived from an EMBL/GenBank/DDBJ whole genome shotgun (WGS) entry which is preliminary data.</text>
</comment>
<feature type="domain" description="Ribosomal eL28/Mak16" evidence="5">
    <location>
        <begin position="12"/>
        <end position="127"/>
    </location>
</feature>
<dbReference type="VEuPathDB" id="FungiDB:TAPDE_005073"/>
<dbReference type="Proteomes" id="UP000013776">
    <property type="component" value="Unassembled WGS sequence"/>
</dbReference>
<dbReference type="STRING" id="1097556.R4XG02"/>
<evidence type="ECO:0000259" key="5">
    <source>
        <dbReference type="Pfam" id="PF01778"/>
    </source>
</evidence>
<dbReference type="GO" id="GO:0005840">
    <property type="term" value="C:ribosome"/>
    <property type="evidence" value="ECO:0007669"/>
    <property type="project" value="UniProtKB-KW"/>
</dbReference>
<sequence>MVATPANFSNDLLWLCIRDNSSFIVKRPNEKMFSREPMNLTNKHTAKYSGLANNRIIGVQPSKSGKGVTLYTKSKPDHDSKPAKTVIKSTLRNSSAKGISQNIYNSTIKKGYRVDLRYEALARGSACILASQPKKDTPAKKTRGTKA</sequence>
<dbReference type="PANTHER" id="PTHR10544">
    <property type="entry name" value="60S RIBOSOMAL PROTEIN L28"/>
    <property type="match status" value="1"/>
</dbReference>
<dbReference type="Gene3D" id="3.30.390.110">
    <property type="match status" value="1"/>
</dbReference>
<protein>
    <recommendedName>
        <fullName evidence="5">Ribosomal eL28/Mak16 domain-containing protein</fullName>
    </recommendedName>
</protein>
<dbReference type="InterPro" id="IPR002672">
    <property type="entry name" value="Ribosomal_eL28"/>
</dbReference>
<gene>
    <name evidence="6" type="ORF">TAPDE_005073</name>
</gene>
<organism evidence="6 7">
    <name type="scientific">Taphrina deformans (strain PYCC 5710 / ATCC 11124 / CBS 356.35 / IMI 108563 / JCM 9778 / NBRC 8474)</name>
    <name type="common">Peach leaf curl fungus</name>
    <name type="synonym">Lalaria deformans</name>
    <dbReference type="NCBI Taxonomy" id="1097556"/>
    <lineage>
        <taxon>Eukaryota</taxon>
        <taxon>Fungi</taxon>
        <taxon>Dikarya</taxon>
        <taxon>Ascomycota</taxon>
        <taxon>Taphrinomycotina</taxon>
        <taxon>Taphrinomycetes</taxon>
        <taxon>Taphrinales</taxon>
        <taxon>Taphrinaceae</taxon>
        <taxon>Taphrina</taxon>
    </lineage>
</organism>
<keyword evidence="7" id="KW-1185">Reference proteome</keyword>
<accession>R4XG02</accession>
<dbReference type="eggNOG" id="KOG3412">
    <property type="taxonomic scope" value="Eukaryota"/>
</dbReference>
<evidence type="ECO:0000256" key="1">
    <source>
        <dbReference type="ARBA" id="ARBA00007926"/>
    </source>
</evidence>
<reference evidence="6 7" key="1">
    <citation type="journal article" date="2013" name="MBio">
        <title>Genome sequencing of the plant pathogen Taphrina deformans, the causal agent of peach leaf curl.</title>
        <authorList>
            <person name="Cisse O.H."/>
            <person name="Almeida J.M.G.C.F."/>
            <person name="Fonseca A."/>
            <person name="Kumar A.A."/>
            <person name="Salojaervi J."/>
            <person name="Overmyer K."/>
            <person name="Hauser P.M."/>
            <person name="Pagni M."/>
        </authorList>
    </citation>
    <scope>NUCLEOTIDE SEQUENCE [LARGE SCALE GENOMIC DNA]</scope>
    <source>
        <strain evidence="7">PYCC 5710 / ATCC 11124 / CBS 356.35 / IMI 108563 / JCM 9778 / NBRC 8474</strain>
    </source>
</reference>
<dbReference type="EMBL" id="CAHR02000268">
    <property type="protein sequence ID" value="CCG84595.1"/>
    <property type="molecule type" value="Genomic_DNA"/>
</dbReference>
<feature type="region of interest" description="Disordered" evidence="4">
    <location>
        <begin position="64"/>
        <end position="84"/>
    </location>
</feature>
<evidence type="ECO:0000313" key="7">
    <source>
        <dbReference type="Proteomes" id="UP000013776"/>
    </source>
</evidence>
<dbReference type="Pfam" id="PF01778">
    <property type="entry name" value="Ribosomal_L28e"/>
    <property type="match status" value="1"/>
</dbReference>
<evidence type="ECO:0000256" key="4">
    <source>
        <dbReference type="SAM" id="MobiDB-lite"/>
    </source>
</evidence>
<dbReference type="GO" id="GO:1990904">
    <property type="term" value="C:ribonucleoprotein complex"/>
    <property type="evidence" value="ECO:0007669"/>
    <property type="project" value="UniProtKB-KW"/>
</dbReference>
<dbReference type="AlphaFoldDB" id="R4XG02"/>
<dbReference type="GO" id="GO:0003735">
    <property type="term" value="F:structural constituent of ribosome"/>
    <property type="evidence" value="ECO:0007669"/>
    <property type="project" value="InterPro"/>
</dbReference>
<evidence type="ECO:0000313" key="6">
    <source>
        <dbReference type="EMBL" id="CCG84595.1"/>
    </source>
</evidence>
<evidence type="ECO:0000256" key="2">
    <source>
        <dbReference type="ARBA" id="ARBA00022980"/>
    </source>
</evidence>
<dbReference type="OrthoDB" id="338850at2759"/>
<keyword evidence="3" id="KW-0687">Ribonucleoprotein</keyword>
<dbReference type="GO" id="GO:0006412">
    <property type="term" value="P:translation"/>
    <property type="evidence" value="ECO:0007669"/>
    <property type="project" value="InterPro"/>
</dbReference>
<dbReference type="InterPro" id="IPR029004">
    <property type="entry name" value="Ribosomal_eL28/Mak16"/>
</dbReference>
<name>R4XG02_TAPDE</name>
<evidence type="ECO:0000256" key="3">
    <source>
        <dbReference type="ARBA" id="ARBA00023274"/>
    </source>
</evidence>
<proteinExistence type="inferred from homology"/>